<gene>
    <name evidence="1" type="ORF">CLV80_107144</name>
</gene>
<reference evidence="1 2" key="1">
    <citation type="submission" date="2018-03" db="EMBL/GenBank/DDBJ databases">
        <title>Genomic Encyclopedia of Archaeal and Bacterial Type Strains, Phase II (KMG-II): from individual species to whole genera.</title>
        <authorList>
            <person name="Goeker M."/>
        </authorList>
    </citation>
    <scope>NUCLEOTIDE SEQUENCE [LARGE SCALE GENOMIC DNA]</scope>
    <source>
        <strain evidence="1 2">DSM 101533</strain>
    </source>
</reference>
<protein>
    <recommendedName>
        <fullName evidence="3">Flp pilus assembly pilin Flp</fullName>
    </recommendedName>
</protein>
<organism evidence="1 2">
    <name type="scientific">Yoonia maritima</name>
    <dbReference type="NCBI Taxonomy" id="1435347"/>
    <lineage>
        <taxon>Bacteria</taxon>
        <taxon>Pseudomonadati</taxon>
        <taxon>Pseudomonadota</taxon>
        <taxon>Alphaproteobacteria</taxon>
        <taxon>Rhodobacterales</taxon>
        <taxon>Paracoccaceae</taxon>
        <taxon>Yoonia</taxon>
    </lineage>
</organism>
<dbReference type="EMBL" id="PVTP01000007">
    <property type="protein sequence ID" value="PRY76967.1"/>
    <property type="molecule type" value="Genomic_DNA"/>
</dbReference>
<dbReference type="AlphaFoldDB" id="A0A2T0VYB7"/>
<keyword evidence="2" id="KW-1185">Reference proteome</keyword>
<evidence type="ECO:0000313" key="1">
    <source>
        <dbReference type="EMBL" id="PRY76967.1"/>
    </source>
</evidence>
<evidence type="ECO:0000313" key="2">
    <source>
        <dbReference type="Proteomes" id="UP000238007"/>
    </source>
</evidence>
<name>A0A2T0VYB7_9RHOB</name>
<sequence>MVLEMNITARVRQTGASVKHIIAHFAGDESGAVTVDFVVLTASITMLGLIVVTSFSGGATELADEIDTALDNIDVTLP</sequence>
<accession>A0A2T0VYB7</accession>
<evidence type="ECO:0008006" key="3">
    <source>
        <dbReference type="Google" id="ProtNLM"/>
    </source>
</evidence>
<proteinExistence type="predicted"/>
<dbReference type="Proteomes" id="UP000238007">
    <property type="component" value="Unassembled WGS sequence"/>
</dbReference>
<comment type="caution">
    <text evidence="1">The sequence shown here is derived from an EMBL/GenBank/DDBJ whole genome shotgun (WGS) entry which is preliminary data.</text>
</comment>